<sequence>MDIIIWELLKSDRKEPEGERSGLPDDQSEDLGTADLVDPGHPAVEPLPSQPESSDGVDGTSNPAETSDVYPTSVTPRTDEEDSDIVAIGIRPDSNLCINVTPQKTRLFWTLFDSGPSVRRREERHLHLSIEVKELSIHLEKLLLVYQKTFLADLRNLILYLRELRLLTPLEPLAPQIKSLLRKLDNFPGANNTEQRTASREDPTDALPNQDTTETIPTVEHCGRGNTAVRCPTASTTAGGESCSTTKTGAIRRPPPYSAISQSAPDPTLPYADSITQERGR</sequence>
<keyword evidence="3" id="KW-1185">Reference proteome</keyword>
<dbReference type="EMBL" id="JAOYFB010000003">
    <property type="protein sequence ID" value="KAK4009441.1"/>
    <property type="molecule type" value="Genomic_DNA"/>
</dbReference>
<dbReference type="Proteomes" id="UP001234178">
    <property type="component" value="Unassembled WGS sequence"/>
</dbReference>
<feature type="compositionally biased region" description="Polar residues" evidence="1">
    <location>
        <begin position="59"/>
        <end position="76"/>
    </location>
</feature>
<evidence type="ECO:0000313" key="2">
    <source>
        <dbReference type="EMBL" id="KAK4009441.1"/>
    </source>
</evidence>
<evidence type="ECO:0000256" key="1">
    <source>
        <dbReference type="SAM" id="MobiDB-lite"/>
    </source>
</evidence>
<feature type="compositionally biased region" description="Polar residues" evidence="1">
    <location>
        <begin position="207"/>
        <end position="216"/>
    </location>
</feature>
<gene>
    <name evidence="2" type="ORF">OUZ56_018554</name>
</gene>
<feature type="compositionally biased region" description="Basic and acidic residues" evidence="1">
    <location>
        <begin position="9"/>
        <end position="23"/>
    </location>
</feature>
<feature type="compositionally biased region" description="Polar residues" evidence="1">
    <location>
        <begin position="233"/>
        <end position="248"/>
    </location>
</feature>
<comment type="caution">
    <text evidence="2">The sequence shown here is derived from an EMBL/GenBank/DDBJ whole genome shotgun (WGS) entry which is preliminary data.</text>
</comment>
<name>A0ABQ9Z986_9CRUS</name>
<reference evidence="2 3" key="1">
    <citation type="journal article" date="2023" name="Nucleic Acids Res.">
        <title>The hologenome of Daphnia magna reveals possible DNA methylation and microbiome-mediated evolution of the host genome.</title>
        <authorList>
            <person name="Chaturvedi A."/>
            <person name="Li X."/>
            <person name="Dhandapani V."/>
            <person name="Marshall H."/>
            <person name="Kissane S."/>
            <person name="Cuenca-Cambronero M."/>
            <person name="Asole G."/>
            <person name="Calvet F."/>
            <person name="Ruiz-Romero M."/>
            <person name="Marangio P."/>
            <person name="Guigo R."/>
            <person name="Rago D."/>
            <person name="Mirbahai L."/>
            <person name="Eastwood N."/>
            <person name="Colbourne J.K."/>
            <person name="Zhou J."/>
            <person name="Mallon E."/>
            <person name="Orsini L."/>
        </authorList>
    </citation>
    <scope>NUCLEOTIDE SEQUENCE [LARGE SCALE GENOMIC DNA]</scope>
    <source>
        <strain evidence="2">LRV0_1</strain>
    </source>
</reference>
<protein>
    <submittedName>
        <fullName evidence="2">Uncharacterized protein</fullName>
    </submittedName>
</protein>
<evidence type="ECO:0000313" key="3">
    <source>
        <dbReference type="Proteomes" id="UP001234178"/>
    </source>
</evidence>
<organism evidence="2 3">
    <name type="scientific">Daphnia magna</name>
    <dbReference type="NCBI Taxonomy" id="35525"/>
    <lineage>
        <taxon>Eukaryota</taxon>
        <taxon>Metazoa</taxon>
        <taxon>Ecdysozoa</taxon>
        <taxon>Arthropoda</taxon>
        <taxon>Crustacea</taxon>
        <taxon>Branchiopoda</taxon>
        <taxon>Diplostraca</taxon>
        <taxon>Cladocera</taxon>
        <taxon>Anomopoda</taxon>
        <taxon>Daphniidae</taxon>
        <taxon>Daphnia</taxon>
    </lineage>
</organism>
<proteinExistence type="predicted"/>
<feature type="region of interest" description="Disordered" evidence="1">
    <location>
        <begin position="8"/>
        <end position="83"/>
    </location>
</feature>
<feature type="region of interest" description="Disordered" evidence="1">
    <location>
        <begin position="186"/>
        <end position="281"/>
    </location>
</feature>
<accession>A0ABQ9Z986</accession>